<dbReference type="Pfam" id="PF07859">
    <property type="entry name" value="Abhydrolase_3"/>
    <property type="match status" value="1"/>
</dbReference>
<dbReference type="InterPro" id="IPR050300">
    <property type="entry name" value="GDXG_lipolytic_enzyme"/>
</dbReference>
<dbReference type="OrthoDB" id="9815425at2"/>
<dbReference type="InterPro" id="IPR029058">
    <property type="entry name" value="AB_hydrolase_fold"/>
</dbReference>
<gene>
    <name evidence="3" type="ORF">SAMN05421781_2898</name>
</gene>
<dbReference type="InterPro" id="IPR013094">
    <property type="entry name" value="AB_hydrolase_3"/>
</dbReference>
<accession>A0A1H2XSR9</accession>
<proteinExistence type="predicted"/>
<feature type="domain" description="Alpha/beta hydrolase fold-3" evidence="2">
    <location>
        <begin position="84"/>
        <end position="288"/>
    </location>
</feature>
<dbReference type="PANTHER" id="PTHR48081:SF8">
    <property type="entry name" value="ALPHA_BETA HYDROLASE FOLD-3 DOMAIN-CONTAINING PROTEIN-RELATED"/>
    <property type="match status" value="1"/>
</dbReference>
<organism evidence="3 4">
    <name type="scientific">Marinococcus luteus</name>
    <dbReference type="NCBI Taxonomy" id="1122204"/>
    <lineage>
        <taxon>Bacteria</taxon>
        <taxon>Bacillati</taxon>
        <taxon>Bacillota</taxon>
        <taxon>Bacilli</taxon>
        <taxon>Bacillales</taxon>
        <taxon>Bacillaceae</taxon>
        <taxon>Marinococcus</taxon>
    </lineage>
</organism>
<dbReference type="SUPFAM" id="SSF53474">
    <property type="entry name" value="alpha/beta-Hydrolases"/>
    <property type="match status" value="1"/>
</dbReference>
<name>A0A1H2XSR9_9BACI</name>
<dbReference type="EMBL" id="FNNC01000007">
    <property type="protein sequence ID" value="SDW95840.1"/>
    <property type="molecule type" value="Genomic_DNA"/>
</dbReference>
<dbReference type="Proteomes" id="UP000199488">
    <property type="component" value="Unassembled WGS sequence"/>
</dbReference>
<evidence type="ECO:0000259" key="2">
    <source>
        <dbReference type="Pfam" id="PF07859"/>
    </source>
</evidence>
<evidence type="ECO:0000313" key="4">
    <source>
        <dbReference type="Proteomes" id="UP000199488"/>
    </source>
</evidence>
<dbReference type="STRING" id="1122204.SAMN05421781_2898"/>
<dbReference type="RefSeq" id="WP_091616583.1">
    <property type="nucleotide sequence ID" value="NZ_FNNC01000007.1"/>
</dbReference>
<dbReference type="PANTHER" id="PTHR48081">
    <property type="entry name" value="AB HYDROLASE SUPERFAMILY PROTEIN C4A8.06C"/>
    <property type="match status" value="1"/>
</dbReference>
<evidence type="ECO:0000313" key="3">
    <source>
        <dbReference type="EMBL" id="SDW95840.1"/>
    </source>
</evidence>
<keyword evidence="1" id="KW-0378">Hydrolase</keyword>
<protein>
    <submittedName>
        <fullName evidence="3">Acetyl esterase/lipase</fullName>
    </submittedName>
</protein>
<sequence>MKEKIQNELHAVLDGLPEMKFSTREEIRNSRVLTKQAFEGEAPISRSKVRVTDKHIPGHEEGQNIRVRIYEPVMPVKTISPGLYWIHGGGYLSGTPEMNDELCERFVLEAGCVVISVAYRLAPEHPFPAGVEDCYTGLKWMAEHAGELGIDAERIGVAGHSAGGGLTAAVSLMARDRGGPEIAFQMPLCPMLDYRNITISSREITDTRVWNYYSNQAAWKAYLGDQTEDVPAYASPAQAEDFSGLPPTYTMVGSADPFRDETIEYISRLSQSGVQAEFHLYPGCFHGFEGIAPQAEVSQRAVRGYVDALKRNL</sequence>
<evidence type="ECO:0000256" key="1">
    <source>
        <dbReference type="ARBA" id="ARBA00022801"/>
    </source>
</evidence>
<dbReference type="GO" id="GO:0016787">
    <property type="term" value="F:hydrolase activity"/>
    <property type="evidence" value="ECO:0007669"/>
    <property type="project" value="UniProtKB-KW"/>
</dbReference>
<keyword evidence="4" id="KW-1185">Reference proteome</keyword>
<dbReference type="Gene3D" id="3.40.50.1820">
    <property type="entry name" value="alpha/beta hydrolase"/>
    <property type="match status" value="1"/>
</dbReference>
<reference evidence="3 4" key="1">
    <citation type="submission" date="2016-10" db="EMBL/GenBank/DDBJ databases">
        <authorList>
            <person name="de Groot N.N."/>
        </authorList>
    </citation>
    <scope>NUCLEOTIDE SEQUENCE [LARGE SCALE GENOMIC DNA]</scope>
    <source>
        <strain evidence="3 4">DSM 23126</strain>
    </source>
</reference>
<dbReference type="AlphaFoldDB" id="A0A1H2XSR9"/>